<organism evidence="4 5">
    <name type="scientific">Faecalibacterium gallinarum</name>
    <dbReference type="NCBI Taxonomy" id="2903556"/>
    <lineage>
        <taxon>Bacteria</taxon>
        <taxon>Bacillati</taxon>
        <taxon>Bacillota</taxon>
        <taxon>Clostridia</taxon>
        <taxon>Eubacteriales</taxon>
        <taxon>Oscillospiraceae</taxon>
        <taxon>Faecalibacterium</taxon>
    </lineage>
</organism>
<keyword evidence="2" id="KW-0472">Membrane</keyword>
<evidence type="ECO:0000256" key="2">
    <source>
        <dbReference type="SAM" id="Phobius"/>
    </source>
</evidence>
<keyword evidence="5" id="KW-1185">Reference proteome</keyword>
<reference evidence="4" key="1">
    <citation type="journal article" date="2022" name="Int. J. Syst. Evol. Microbiol.">
        <title>Genome-based, phenotypic and chemotaxonomic classification of Faecalibacterium strains: proposal of three novel species Faecalibacterium duncaniae sp. nov., Faecalibacterium hattorii sp. nov. and Faecalibacterium gallinarum sp. nov. .</title>
        <authorList>
            <person name="Sakamoto M."/>
            <person name="Sakurai N."/>
            <person name="Tanno H."/>
            <person name="Iino T."/>
            <person name="Ohkuma M."/>
            <person name="Endo A."/>
        </authorList>
    </citation>
    <scope>NUCLEOTIDE SEQUENCE</scope>
    <source>
        <strain evidence="4">JCM 17207</strain>
    </source>
</reference>
<keyword evidence="2" id="KW-1133">Transmembrane helix</keyword>
<dbReference type="AlphaFoldDB" id="A0AA37N0U0"/>
<dbReference type="RefSeq" id="WP_238317048.1">
    <property type="nucleotide sequence ID" value="NZ_BQKV01000049.1"/>
</dbReference>
<keyword evidence="2" id="KW-0812">Transmembrane</keyword>
<evidence type="ECO:0000256" key="1">
    <source>
        <dbReference type="SAM" id="Coils"/>
    </source>
</evidence>
<feature type="coiled-coil region" evidence="1">
    <location>
        <begin position="214"/>
        <end position="248"/>
    </location>
</feature>
<name>A0AA37N0U0_9FIRM</name>
<comment type="caution">
    <text evidence="4">The sequence shown here is derived from an EMBL/GenBank/DDBJ whole genome shotgun (WGS) entry which is preliminary data.</text>
</comment>
<dbReference type="Proteomes" id="UP001055185">
    <property type="component" value="Unassembled WGS sequence"/>
</dbReference>
<protein>
    <recommendedName>
        <fullName evidence="3">DUF4349 domain-containing protein</fullName>
    </recommendedName>
</protein>
<keyword evidence="1" id="KW-0175">Coiled coil</keyword>
<evidence type="ECO:0000313" key="4">
    <source>
        <dbReference type="EMBL" id="GJN64858.1"/>
    </source>
</evidence>
<dbReference type="InterPro" id="IPR025645">
    <property type="entry name" value="DUF4349"/>
</dbReference>
<evidence type="ECO:0000259" key="3">
    <source>
        <dbReference type="Pfam" id="PF14257"/>
    </source>
</evidence>
<feature type="transmembrane region" description="Helical" evidence="2">
    <location>
        <begin position="323"/>
        <end position="347"/>
    </location>
</feature>
<accession>A0AA37N0U0</accession>
<sequence>MRWYEYKMEVDELHAPEDLKARLLAMQAGAAPEAPAARPAQTKKKGKAIRFPMRRLAGFAACFAVGVACCGVVLGGGLRVGLGSAGAGQASQAAYASTNNYSTFASPEAAGVSMDAAANKTTLQSRSGVDASQQTKIIYTASLTLETKNYDETRAALEAALAEAGGYMESCDESTYSESARSLNLRLRVPEENYETFLSAAAGTGNLVSRSEQAEDVTAQYMDVAARLENLESQRARLLELQAGAETVADLLEIESSLSDVQYQLESWQRQLDWYDDQVESCTVNVYLNEVKTYTPSEEGFGQRLTGAFGRGWDAFVEGVQNLVVWLAGAWPVVLILAGAAGGFFGWRRIRNKKLGR</sequence>
<proteinExistence type="predicted"/>
<dbReference type="Pfam" id="PF14257">
    <property type="entry name" value="DUF4349"/>
    <property type="match status" value="1"/>
</dbReference>
<gene>
    <name evidence="4" type="ORF">JCM17207_14830</name>
</gene>
<evidence type="ECO:0000313" key="5">
    <source>
        <dbReference type="Proteomes" id="UP001055185"/>
    </source>
</evidence>
<feature type="transmembrane region" description="Helical" evidence="2">
    <location>
        <begin position="56"/>
        <end position="78"/>
    </location>
</feature>
<feature type="domain" description="DUF4349" evidence="3">
    <location>
        <begin position="136"/>
        <end position="343"/>
    </location>
</feature>
<dbReference type="EMBL" id="BQKV01000049">
    <property type="protein sequence ID" value="GJN64858.1"/>
    <property type="molecule type" value="Genomic_DNA"/>
</dbReference>